<reference evidence="5 6" key="1">
    <citation type="submission" date="2014-04" db="EMBL/GenBank/DDBJ databases">
        <title>Pseudoalteromonas galatheae sp. nov., isolated from a deep-sea polychaete near Canal Concepcion, Chile.</title>
        <authorList>
            <person name="Machado H.R."/>
            <person name="Gram L."/>
            <person name="Vynne N.G."/>
        </authorList>
    </citation>
    <scope>NUCLEOTIDE SEQUENCE [LARGE SCALE GENOMIC DNA]</scope>
    <source>
        <strain evidence="5 6">KMM216</strain>
    </source>
</reference>
<dbReference type="SMART" id="SM00257">
    <property type="entry name" value="LysM"/>
    <property type="match status" value="1"/>
</dbReference>
<dbReference type="InterPro" id="IPR052196">
    <property type="entry name" value="Bact_Kbp"/>
</dbReference>
<dbReference type="EMBL" id="JJNZ01000061">
    <property type="protein sequence ID" value="KDC49577.1"/>
    <property type="molecule type" value="Genomic_DNA"/>
</dbReference>
<organism evidence="5 6">
    <name type="scientific">Pseudoalteromonas fuliginea</name>
    <dbReference type="NCBI Taxonomy" id="1872678"/>
    <lineage>
        <taxon>Bacteria</taxon>
        <taxon>Pseudomonadati</taxon>
        <taxon>Pseudomonadota</taxon>
        <taxon>Gammaproteobacteria</taxon>
        <taxon>Alteromonadales</taxon>
        <taxon>Pseudoalteromonadaceae</taxon>
        <taxon>Pseudoalteromonas</taxon>
    </lineage>
</organism>
<evidence type="ECO:0000313" key="5">
    <source>
        <dbReference type="EMBL" id="KDC49577.1"/>
    </source>
</evidence>
<dbReference type="InterPro" id="IPR018392">
    <property type="entry name" value="LysM"/>
</dbReference>
<dbReference type="Gene3D" id="3.10.350.10">
    <property type="entry name" value="LysM domain"/>
    <property type="match status" value="1"/>
</dbReference>
<sequence>MRSPLVAIMLALSAAFPAVADVLEIKKDAPKQYVVKKGDTLWDISGIYLNKPWLWPELWQMNPQINNPNLIYPGDALTLVYDADGKPRLVINKAYRKLSPQGRITPKGKNAVTTLPLELIKPYLTYEQAINSDEIDNKPYVLGANQNTKTQTLGHILYINGDLKLNQAYAIYHKGEPYVDPKTNTALANKASFVGVVRVFRRGDITNGVPASVRVESVKREIKQGDFLLPLMQGQMLPAYFNMHRPKQPVEGAVIASANHSREFSTMDIVVLNLGSEQQVEPGHILDIERQSPGVIDGRRGPRYPEDSSSFEKLVSDTSEFLGLEADENSTVWTMPKEKVGELIVFKVYDKVSYALITKNQHPIRIGDIAVIH</sequence>
<feature type="chain" id="PRO_5044539247" evidence="1">
    <location>
        <begin position="21"/>
        <end position="373"/>
    </location>
</feature>
<dbReference type="SUPFAM" id="SSF54106">
    <property type="entry name" value="LysM domain"/>
    <property type="match status" value="1"/>
</dbReference>
<feature type="signal peptide" evidence="1">
    <location>
        <begin position="1"/>
        <end position="20"/>
    </location>
</feature>
<dbReference type="EMBL" id="SEUJ01000054">
    <property type="protein sequence ID" value="KAA1163606.1"/>
    <property type="molecule type" value="Genomic_DNA"/>
</dbReference>
<evidence type="ECO:0000313" key="7">
    <source>
        <dbReference type="Proteomes" id="UP000322915"/>
    </source>
</evidence>
<feature type="domain" description="LysM" evidence="2">
    <location>
        <begin position="31"/>
        <end position="79"/>
    </location>
</feature>
<dbReference type="PANTHER" id="PTHR34700:SF4">
    <property type="entry name" value="PHAGE-LIKE ELEMENT PBSX PROTEIN XKDP"/>
    <property type="match status" value="1"/>
</dbReference>
<dbReference type="Proteomes" id="UP000027154">
    <property type="component" value="Unassembled WGS sequence"/>
</dbReference>
<dbReference type="Proteomes" id="UP000322915">
    <property type="component" value="Unassembled WGS sequence"/>
</dbReference>
<keyword evidence="7" id="KW-1185">Reference proteome</keyword>
<gene>
    <name evidence="5" type="ORF">DC53_16155</name>
    <name evidence="4" type="ORF">EU508_01785</name>
    <name evidence="3" type="ORF">EU509_03685</name>
</gene>
<dbReference type="EMBL" id="SEUK01000036">
    <property type="protein sequence ID" value="KAA1164603.1"/>
    <property type="molecule type" value="Genomic_DNA"/>
</dbReference>
<name>A0A063KNT7_9GAMM</name>
<evidence type="ECO:0000313" key="4">
    <source>
        <dbReference type="EMBL" id="KAA1164603.1"/>
    </source>
</evidence>
<dbReference type="Pfam" id="PF01476">
    <property type="entry name" value="LysM"/>
    <property type="match status" value="1"/>
</dbReference>
<dbReference type="InterPro" id="IPR036779">
    <property type="entry name" value="LysM_dom_sf"/>
</dbReference>
<protein>
    <submittedName>
        <fullName evidence="3">LysM domain-containing protein</fullName>
    </submittedName>
    <submittedName>
        <fullName evidence="5">Peptidoglycan-binding protein</fullName>
    </submittedName>
</protein>
<dbReference type="PROSITE" id="PS51782">
    <property type="entry name" value="LYSM"/>
    <property type="match status" value="1"/>
</dbReference>
<evidence type="ECO:0000313" key="3">
    <source>
        <dbReference type="EMBL" id="KAA1163606.1"/>
    </source>
</evidence>
<dbReference type="AlphaFoldDB" id="A0A063KNT7"/>
<dbReference type="CDD" id="cd00118">
    <property type="entry name" value="LysM"/>
    <property type="match status" value="1"/>
</dbReference>
<comment type="caution">
    <text evidence="5">The sequence shown here is derived from an EMBL/GenBank/DDBJ whole genome shotgun (WGS) entry which is preliminary data.</text>
</comment>
<keyword evidence="1" id="KW-0732">Signal</keyword>
<dbReference type="RefSeq" id="WP_033031144.1">
    <property type="nucleotide sequence ID" value="NZ_JBBMQV010000030.1"/>
</dbReference>
<evidence type="ECO:0000259" key="2">
    <source>
        <dbReference type="PROSITE" id="PS51782"/>
    </source>
</evidence>
<proteinExistence type="predicted"/>
<accession>A0A063KNT7</accession>
<dbReference type="Proteomes" id="UP000324162">
    <property type="component" value="Unassembled WGS sequence"/>
</dbReference>
<evidence type="ECO:0000256" key="1">
    <source>
        <dbReference type="SAM" id="SignalP"/>
    </source>
</evidence>
<evidence type="ECO:0000313" key="6">
    <source>
        <dbReference type="Proteomes" id="UP000027154"/>
    </source>
</evidence>
<evidence type="ECO:0000313" key="8">
    <source>
        <dbReference type="Proteomes" id="UP000324162"/>
    </source>
</evidence>
<dbReference type="PANTHER" id="PTHR34700">
    <property type="entry name" value="POTASSIUM BINDING PROTEIN KBP"/>
    <property type="match status" value="1"/>
</dbReference>
<dbReference type="OrthoDB" id="9765158at2"/>
<reference evidence="7 8" key="2">
    <citation type="submission" date="2019-01" db="EMBL/GenBank/DDBJ databases">
        <title>Genome sequences of marine Pseudoalteromonas species.</title>
        <authorList>
            <person name="Boraston A.B."/>
            <person name="Hehemann J.-H."/>
            <person name="Vickers C.J."/>
            <person name="Salama-Alber O."/>
            <person name="Abe K."/>
            <person name="Hettle A.J."/>
        </authorList>
    </citation>
    <scope>NUCLEOTIDE SEQUENCE [LARGE SCALE GENOMIC DNA]</scope>
    <source>
        <strain evidence="4 8">PS42</strain>
        <strain evidence="3 7">PS47</strain>
    </source>
</reference>